<keyword evidence="13" id="KW-1185">Reference proteome</keyword>
<dbReference type="EMBL" id="JAFBCG010000001">
    <property type="protein sequence ID" value="MBM7802750.1"/>
    <property type="molecule type" value="Genomic_DNA"/>
</dbReference>
<feature type="region of interest" description="Disordered" evidence="7">
    <location>
        <begin position="156"/>
        <end position="218"/>
    </location>
</feature>
<protein>
    <recommendedName>
        <fullName evidence="6">Signal peptidase I</fullName>
        <ecNumber evidence="6">3.4.21.89</ecNumber>
    </recommendedName>
</protein>
<keyword evidence="5" id="KW-0472">Membrane</keyword>
<evidence type="ECO:0000259" key="8">
    <source>
        <dbReference type="Pfam" id="PF00717"/>
    </source>
</evidence>
<name>A0A8H9L1X7_9MICO</name>
<dbReference type="EC" id="3.4.21.89" evidence="6"/>
<dbReference type="SUPFAM" id="SSF51306">
    <property type="entry name" value="LexA/Signal peptidase"/>
    <property type="match status" value="1"/>
</dbReference>
<dbReference type="InterPro" id="IPR001733">
    <property type="entry name" value="Peptidase_S26B"/>
</dbReference>
<dbReference type="GO" id="GO:0004252">
    <property type="term" value="F:serine-type endopeptidase activity"/>
    <property type="evidence" value="ECO:0007669"/>
    <property type="project" value="UniProtKB-UniRule"/>
</dbReference>
<dbReference type="Pfam" id="PF00717">
    <property type="entry name" value="Peptidase_S24"/>
    <property type="match status" value="1"/>
</dbReference>
<evidence type="ECO:0000256" key="4">
    <source>
        <dbReference type="ARBA" id="ARBA00022989"/>
    </source>
</evidence>
<dbReference type="GO" id="GO:0016020">
    <property type="term" value="C:membrane"/>
    <property type="evidence" value="ECO:0007669"/>
    <property type="project" value="UniProtKB-SubCell"/>
</dbReference>
<dbReference type="NCBIfam" id="TIGR02228">
    <property type="entry name" value="sigpep_I_arch"/>
    <property type="match status" value="1"/>
</dbReference>
<evidence type="ECO:0000313" key="11">
    <source>
        <dbReference type="EMBL" id="MBM7803387.1"/>
    </source>
</evidence>
<evidence type="ECO:0000313" key="13">
    <source>
        <dbReference type="Proteomes" id="UP000746584"/>
    </source>
</evidence>
<reference evidence="9" key="2">
    <citation type="submission" date="2020-09" db="EMBL/GenBank/DDBJ databases">
        <authorList>
            <person name="Sun Q."/>
            <person name="Ohkuma M."/>
        </authorList>
    </citation>
    <scope>NUCLEOTIDE SEQUENCE</scope>
    <source>
        <strain evidence="9">JCM 1480</strain>
    </source>
</reference>
<evidence type="ECO:0000313" key="10">
    <source>
        <dbReference type="EMBL" id="MBM7802750.1"/>
    </source>
</evidence>
<evidence type="ECO:0000256" key="7">
    <source>
        <dbReference type="SAM" id="MobiDB-lite"/>
    </source>
</evidence>
<feature type="compositionally biased region" description="Acidic residues" evidence="7">
    <location>
        <begin position="174"/>
        <end position="184"/>
    </location>
</feature>
<evidence type="ECO:0000256" key="2">
    <source>
        <dbReference type="ARBA" id="ARBA00022670"/>
    </source>
</evidence>
<feature type="domain" description="Peptidase S24/S26A/S26B/S26C" evidence="8">
    <location>
        <begin position="31"/>
        <end position="111"/>
    </location>
</feature>
<dbReference type="Gene3D" id="2.10.109.10">
    <property type="entry name" value="Umud Fragment, subunit A"/>
    <property type="match status" value="1"/>
</dbReference>
<evidence type="ECO:0000256" key="5">
    <source>
        <dbReference type="ARBA" id="ARBA00023136"/>
    </source>
</evidence>
<sequence>MRFLSYTRWFVVALIVATLLTPTAIALLSGAKLVVVDGKSMVPTYQYGDIILIEPVTKQDFTPGHVISVQRPDGSIYTHRIKSVHDGTAVLKGDGNKVADPETVTFNEVIGAVHGHIAQPLATVIAFVQSWPARICLGVTALALIMLPIEALRGERPSRSADTPTFPGRHEALDDTADDDEALDELTSWVDDPSTLLDQQPSGAHLARHRHEQGRIAQ</sequence>
<keyword evidence="3" id="KW-0812">Transmembrane</keyword>
<dbReference type="EMBL" id="BMOI01000027">
    <property type="protein sequence ID" value="GGL13187.1"/>
    <property type="molecule type" value="Genomic_DNA"/>
</dbReference>
<evidence type="ECO:0000313" key="12">
    <source>
        <dbReference type="Proteomes" id="UP000648535"/>
    </source>
</evidence>
<evidence type="ECO:0000313" key="9">
    <source>
        <dbReference type="EMBL" id="GGL13187.1"/>
    </source>
</evidence>
<comment type="caution">
    <text evidence="9">The sequence shown here is derived from an EMBL/GenBank/DDBJ whole genome shotgun (WGS) entry which is preliminary data.</text>
</comment>
<reference evidence="10 13" key="3">
    <citation type="submission" date="2021-01" db="EMBL/GenBank/DDBJ databases">
        <title>Sequencing the genomes of 1000 actinobacteria strains.</title>
        <authorList>
            <person name="Klenk H.-P."/>
        </authorList>
    </citation>
    <scope>NUCLEOTIDE SEQUENCE [LARGE SCALE GENOMIC DNA]</scope>
    <source>
        <strain evidence="10 13">DSM 20542</strain>
    </source>
</reference>
<gene>
    <name evidence="9" type="ORF">GCM10009769_33940</name>
    <name evidence="10" type="ORF">JOE58_002001</name>
    <name evidence="11" type="ORF">JOE58_002638</name>
</gene>
<evidence type="ECO:0000256" key="1">
    <source>
        <dbReference type="ARBA" id="ARBA00004370"/>
    </source>
</evidence>
<dbReference type="Proteomes" id="UP000746584">
    <property type="component" value="Unassembled WGS sequence"/>
</dbReference>
<dbReference type="GO" id="GO:0006465">
    <property type="term" value="P:signal peptide processing"/>
    <property type="evidence" value="ECO:0007669"/>
    <property type="project" value="UniProtKB-UniRule"/>
</dbReference>
<keyword evidence="4" id="KW-1133">Transmembrane helix</keyword>
<dbReference type="EMBL" id="JAFBCG010000001">
    <property type="protein sequence ID" value="MBM7803387.1"/>
    <property type="molecule type" value="Genomic_DNA"/>
</dbReference>
<dbReference type="InterPro" id="IPR036286">
    <property type="entry name" value="LexA/Signal_pep-like_sf"/>
</dbReference>
<proteinExistence type="predicted"/>
<evidence type="ECO:0000256" key="6">
    <source>
        <dbReference type="NCBIfam" id="TIGR02228"/>
    </source>
</evidence>
<dbReference type="CDD" id="cd06462">
    <property type="entry name" value="Peptidase_S24_S26"/>
    <property type="match status" value="1"/>
</dbReference>
<evidence type="ECO:0000256" key="3">
    <source>
        <dbReference type="ARBA" id="ARBA00022692"/>
    </source>
</evidence>
<reference evidence="9" key="1">
    <citation type="journal article" date="2014" name="Int. J. Syst. Evol. Microbiol.">
        <title>Complete genome sequence of Corynebacterium casei LMG S-19264T (=DSM 44701T), isolated from a smear-ripened cheese.</title>
        <authorList>
            <consortium name="US DOE Joint Genome Institute (JGI-PGF)"/>
            <person name="Walter F."/>
            <person name="Albersmeier A."/>
            <person name="Kalinowski J."/>
            <person name="Ruckert C."/>
        </authorList>
    </citation>
    <scope>NUCLEOTIDE SEQUENCE</scope>
    <source>
        <strain evidence="9">JCM 1480</strain>
    </source>
</reference>
<organism evidence="9 12">
    <name type="scientific">Curtobacterium luteum</name>
    <dbReference type="NCBI Taxonomy" id="33881"/>
    <lineage>
        <taxon>Bacteria</taxon>
        <taxon>Bacillati</taxon>
        <taxon>Actinomycetota</taxon>
        <taxon>Actinomycetes</taxon>
        <taxon>Micrococcales</taxon>
        <taxon>Microbacteriaceae</taxon>
        <taxon>Curtobacterium</taxon>
    </lineage>
</organism>
<dbReference type="RefSeq" id="WP_175327245.1">
    <property type="nucleotide sequence ID" value="NZ_BMOI01000027.1"/>
</dbReference>
<keyword evidence="2" id="KW-0645">Protease</keyword>
<dbReference type="AlphaFoldDB" id="A0A8H9L1X7"/>
<keyword evidence="2" id="KW-0378">Hydrolase</keyword>
<dbReference type="GO" id="GO:0009003">
    <property type="term" value="F:signal peptidase activity"/>
    <property type="evidence" value="ECO:0007669"/>
    <property type="project" value="UniProtKB-EC"/>
</dbReference>
<dbReference type="InterPro" id="IPR015927">
    <property type="entry name" value="Peptidase_S24_S26A/B/C"/>
</dbReference>
<accession>A0A8H9L1X7</accession>
<comment type="subcellular location">
    <subcellularLocation>
        <location evidence="1">Membrane</location>
    </subcellularLocation>
</comment>
<dbReference type="Proteomes" id="UP000648535">
    <property type="component" value="Unassembled WGS sequence"/>
</dbReference>